<gene>
    <name evidence="2" type="ORF">H9Q77_08480</name>
</gene>
<reference evidence="2 3" key="1">
    <citation type="submission" date="2020-08" db="EMBL/GenBank/DDBJ databases">
        <authorList>
            <person name="Liu C."/>
            <person name="Sun Q."/>
        </authorList>
    </citation>
    <scope>NUCLEOTIDE SEQUENCE [LARGE SCALE GENOMIC DNA]</scope>
    <source>
        <strain evidence="2 3">NSJ-8</strain>
    </source>
</reference>
<evidence type="ECO:0000313" key="3">
    <source>
        <dbReference type="Proteomes" id="UP000515981"/>
    </source>
</evidence>
<proteinExistence type="predicted"/>
<protein>
    <submittedName>
        <fullName evidence="2">DUF4321 domain-containing protein</fullName>
    </submittedName>
</protein>
<evidence type="ECO:0000256" key="1">
    <source>
        <dbReference type="SAM" id="Phobius"/>
    </source>
</evidence>
<keyword evidence="3" id="KW-1185">Reference proteome</keyword>
<evidence type="ECO:0000313" key="2">
    <source>
        <dbReference type="EMBL" id="QNM01178.1"/>
    </source>
</evidence>
<feature type="transmembrane region" description="Helical" evidence="1">
    <location>
        <begin position="71"/>
        <end position="100"/>
    </location>
</feature>
<dbReference type="Proteomes" id="UP000515981">
    <property type="component" value="Chromosome"/>
</dbReference>
<name>A0A7G9FRJ6_9FIRM</name>
<dbReference type="Pfam" id="PF14209">
    <property type="entry name" value="DUF4321"/>
    <property type="match status" value="1"/>
</dbReference>
<dbReference type="EMBL" id="CP060633">
    <property type="protein sequence ID" value="QNM01178.1"/>
    <property type="molecule type" value="Genomic_DNA"/>
</dbReference>
<sequence length="104" mass="11719">MEDGGSRGAPHRIRKVYTKERRGSSLKRINWVLVVLVLIGFVIGRFIGTYFDGTFLNYGQNFGLSSPVELNLGFIILTFGLEFNITIASVIGVIISFVVYRFIR</sequence>
<keyword evidence="1" id="KW-0472">Membrane</keyword>
<dbReference type="KEGG" id="ssun:H9Q77_08480"/>
<feature type="transmembrane region" description="Helical" evidence="1">
    <location>
        <begin position="29"/>
        <end position="51"/>
    </location>
</feature>
<dbReference type="AlphaFoldDB" id="A0A7G9FRJ6"/>
<keyword evidence="1" id="KW-0812">Transmembrane</keyword>
<dbReference type="InterPro" id="IPR025470">
    <property type="entry name" value="DUF4321"/>
</dbReference>
<organism evidence="2 3">
    <name type="scientific">Simiaoa sunii</name>
    <dbReference type="NCBI Taxonomy" id="2763672"/>
    <lineage>
        <taxon>Bacteria</taxon>
        <taxon>Bacillati</taxon>
        <taxon>Bacillota</taxon>
        <taxon>Clostridia</taxon>
        <taxon>Lachnospirales</taxon>
        <taxon>Lachnospiraceae</taxon>
        <taxon>Simiaoa</taxon>
    </lineage>
</organism>
<accession>A0A7G9FRJ6</accession>
<keyword evidence="1" id="KW-1133">Transmembrane helix</keyword>